<reference evidence="2 3" key="1">
    <citation type="submission" date="2015-11" db="EMBL/GenBank/DDBJ databases">
        <title>Genomic analysis of 38 Legionella species identifies large and diverse effector repertoires.</title>
        <authorList>
            <person name="Burstein D."/>
            <person name="Amaro F."/>
            <person name="Zusman T."/>
            <person name="Lifshitz Z."/>
            <person name="Cohen O."/>
            <person name="Gilbert J.A."/>
            <person name="Pupko T."/>
            <person name="Shuman H.A."/>
            <person name="Segal G."/>
        </authorList>
    </citation>
    <scope>NUCLEOTIDE SEQUENCE [LARGE SCALE GENOMIC DNA]</scope>
    <source>
        <strain evidence="2 3">CDC#1442-AUS-E</strain>
    </source>
</reference>
<feature type="signal peptide" evidence="1">
    <location>
        <begin position="1"/>
        <end position="30"/>
    </location>
</feature>
<evidence type="ECO:0000256" key="1">
    <source>
        <dbReference type="SAM" id="SignalP"/>
    </source>
</evidence>
<comment type="caution">
    <text evidence="2">The sequence shown here is derived from an EMBL/GenBank/DDBJ whole genome shotgun (WGS) entry which is preliminary data.</text>
</comment>
<dbReference type="AlphaFoldDB" id="A0A0W0XRR9"/>
<dbReference type="Pfam" id="PF06122">
    <property type="entry name" value="TraH"/>
    <property type="match status" value="1"/>
</dbReference>
<evidence type="ECO:0000313" key="2">
    <source>
        <dbReference type="EMBL" id="KTD47453.1"/>
    </source>
</evidence>
<organism evidence="2 3">
    <name type="scientific">Legionella quinlivanii</name>
    <dbReference type="NCBI Taxonomy" id="45073"/>
    <lineage>
        <taxon>Bacteria</taxon>
        <taxon>Pseudomonadati</taxon>
        <taxon>Pseudomonadota</taxon>
        <taxon>Gammaproteobacteria</taxon>
        <taxon>Legionellales</taxon>
        <taxon>Legionellaceae</taxon>
        <taxon>Legionella</taxon>
    </lineage>
</organism>
<keyword evidence="3" id="KW-1185">Reference proteome</keyword>
<sequence length="467" mass="51283">MTKPFTFMRLGFVKKSCAVALLFGSSQLFANAESDLTHFFNNLGFDANVTGSHAYQTQAAGFAALGSVYARNQVRTIRLAHVDVPGMRSGCGGIDLFAGGFSFIKSDQIVKFMQNILSGGAGYALNLALETELPEIAHAMQFMQKLANEINGTNFNSCEMGENLSAALWPRNRAAQQRLCEDLGRHKGTFTDWAMARQRCSTGGEAETLLQEAKNNPEYKDRVLINTNVVWDSLQINSFIAEDPKLAEVYMSISGTIVFNSKGALLTYPSLATNQDFIKALLYGGKLPSYRCTDPGAESHCLSIDATSTQEINVKKALVSQVQELLQGIYDRIKMGEALTDKQKGLIELTQPAVFNLISANAQQNTGIQGSFELAQSVATDLLAQYLSNSLDVIRASLSGKEIGAHNEERLYKNLQIAQQFVTRFNTESRERFNAALQTNELIRNNVKQALSALTPTLRTAYYGDVQ</sequence>
<dbReference type="InterPro" id="IPR010927">
    <property type="entry name" value="T4SS_TraH"/>
</dbReference>
<dbReference type="PATRIC" id="fig|45073.5.peg.2510"/>
<dbReference type="RefSeq" id="WP_058508464.1">
    <property type="nucleotide sequence ID" value="NZ_CAAAIK010000035.1"/>
</dbReference>
<dbReference type="EMBL" id="LNYS01000020">
    <property type="protein sequence ID" value="KTD47453.1"/>
    <property type="molecule type" value="Genomic_DNA"/>
</dbReference>
<feature type="chain" id="PRO_5006916858" evidence="1">
    <location>
        <begin position="31"/>
        <end position="467"/>
    </location>
</feature>
<gene>
    <name evidence="2" type="ORF">Lqui_2379</name>
</gene>
<dbReference type="Proteomes" id="UP000054618">
    <property type="component" value="Unassembled WGS sequence"/>
</dbReference>
<keyword evidence="1" id="KW-0732">Signal</keyword>
<proteinExistence type="predicted"/>
<accession>A0A0W0XRR9</accession>
<protein>
    <submittedName>
        <fullName evidence="2">Putative conjugative transfer protein TraH</fullName>
    </submittedName>
</protein>
<dbReference type="STRING" id="45073.Lqui_2379"/>
<evidence type="ECO:0000313" key="3">
    <source>
        <dbReference type="Proteomes" id="UP000054618"/>
    </source>
</evidence>
<name>A0A0W0XRR9_9GAMM</name>